<feature type="transmembrane region" description="Helical" evidence="1">
    <location>
        <begin position="88"/>
        <end position="110"/>
    </location>
</feature>
<keyword evidence="1" id="KW-0472">Membrane</keyword>
<reference evidence="2" key="1">
    <citation type="submission" date="2022-12" db="EMBL/GenBank/DDBJ databases">
        <authorList>
            <person name="Petersen C."/>
        </authorList>
    </citation>
    <scope>NUCLEOTIDE SEQUENCE</scope>
    <source>
        <strain evidence="2">IBT 35673</strain>
    </source>
</reference>
<dbReference type="PANTHER" id="PTHR35394">
    <property type="entry name" value="DUF3176 DOMAIN-CONTAINING PROTEIN"/>
    <property type="match status" value="1"/>
</dbReference>
<dbReference type="PANTHER" id="PTHR35394:SF5">
    <property type="entry name" value="DUF3176 DOMAIN-CONTAINING PROTEIN"/>
    <property type="match status" value="1"/>
</dbReference>
<proteinExistence type="predicted"/>
<dbReference type="Pfam" id="PF11374">
    <property type="entry name" value="DUF3176"/>
    <property type="match status" value="1"/>
</dbReference>
<keyword evidence="1" id="KW-0812">Transmembrane</keyword>
<feature type="transmembrane region" description="Helical" evidence="1">
    <location>
        <begin position="498"/>
        <end position="520"/>
    </location>
</feature>
<feature type="transmembrane region" description="Helical" evidence="1">
    <location>
        <begin position="52"/>
        <end position="76"/>
    </location>
</feature>
<reference evidence="2" key="2">
    <citation type="journal article" date="2023" name="IMA Fungus">
        <title>Comparative genomic study of the Penicillium genus elucidates a diverse pangenome and 15 lateral gene transfer events.</title>
        <authorList>
            <person name="Petersen C."/>
            <person name="Sorensen T."/>
            <person name="Nielsen M.R."/>
            <person name="Sondergaard T.E."/>
            <person name="Sorensen J.L."/>
            <person name="Fitzpatrick D.A."/>
            <person name="Frisvad J.C."/>
            <person name="Nielsen K.L."/>
        </authorList>
    </citation>
    <scope>NUCLEOTIDE SEQUENCE</scope>
    <source>
        <strain evidence="2">IBT 35673</strain>
    </source>
</reference>
<dbReference type="AlphaFoldDB" id="A0A9W9R6D8"/>
<keyword evidence="1" id="KW-1133">Transmembrane helix</keyword>
<evidence type="ECO:0000313" key="2">
    <source>
        <dbReference type="EMBL" id="KAJ5353089.1"/>
    </source>
</evidence>
<evidence type="ECO:0000313" key="3">
    <source>
        <dbReference type="Proteomes" id="UP001147695"/>
    </source>
</evidence>
<evidence type="ECO:0000256" key="1">
    <source>
        <dbReference type="SAM" id="Phobius"/>
    </source>
</evidence>
<dbReference type="Proteomes" id="UP001147695">
    <property type="component" value="Unassembled WGS sequence"/>
</dbReference>
<protein>
    <submittedName>
        <fullName evidence="2">Uncharacterized protein</fullName>
    </submittedName>
</protein>
<organism evidence="2 3">
    <name type="scientific">Penicillium brevicompactum</name>
    <dbReference type="NCBI Taxonomy" id="5074"/>
    <lineage>
        <taxon>Eukaryota</taxon>
        <taxon>Fungi</taxon>
        <taxon>Dikarya</taxon>
        <taxon>Ascomycota</taxon>
        <taxon>Pezizomycotina</taxon>
        <taxon>Eurotiomycetes</taxon>
        <taxon>Eurotiomycetidae</taxon>
        <taxon>Eurotiales</taxon>
        <taxon>Aspergillaceae</taxon>
        <taxon>Penicillium</taxon>
    </lineage>
</organism>
<accession>A0A9W9R6D8</accession>
<dbReference type="InterPro" id="IPR021514">
    <property type="entry name" value="DUF3176"/>
</dbReference>
<dbReference type="EMBL" id="JAPZBQ010000001">
    <property type="protein sequence ID" value="KAJ5353089.1"/>
    <property type="molecule type" value="Genomic_DNA"/>
</dbReference>
<name>A0A9W9R6D8_PENBR</name>
<gene>
    <name evidence="2" type="ORF">N7452_002063</name>
</gene>
<sequence length="583" mass="64135">MAHYKDEYPLTYVRLDDDLDSPQHQTGKSRPLSSAEQQAVLQSQSIFWGSSWTLEIIACLMSVIFLAAIIVVLYMYDGKSMPDWPYGITLNALVSVLSTVMKASMVFIITEGLSQLKWSWFSKGNKLSDLALLDAASRGPAGAFVALFRFVPRHLVTFGCLVLVIAAATDPFVQQVLGIKERSIHAPEKSSVQICDSNLYTDYDEGEGPGLNKVPLSTLGAIYSGIFQEQSPNSKNTLVDCATGNCTFTPYQSLGFCSRCANITSSLKKKKQAGTVSYMSAYNYTLSNGFYFHTATNMNYLMNATTNKPLVELDTKGLATIVNFTAIASEGYGMEPQVSATECALYYCVDTFKTSVNGGKFKETITSNVATSNYSSSYDAFGKNIAITPETCYFNGTRLNNTNSPNCTYNVNWLSSLAMSNSLSPLLKGSGSRFVSNRPSWSSDTAEALYGYYGNYTEINSVFETLASSLTNHARSKVCHGTKNGIAWTTQSFVQVRWLWMILPCALVALSMVFLIVVVFHTRRQYIWKSSPLALLFSDLRVDGSGNFKRDPTLKGMESTSKKMDVFLESSHDGPRLKAVATS</sequence>
<comment type="caution">
    <text evidence="2">The sequence shown here is derived from an EMBL/GenBank/DDBJ whole genome shotgun (WGS) entry which is preliminary data.</text>
</comment>